<dbReference type="GO" id="GO:0009100">
    <property type="term" value="P:glycoprotein metabolic process"/>
    <property type="evidence" value="ECO:0007669"/>
    <property type="project" value="UniProtKB-ARBA"/>
</dbReference>
<evidence type="ECO:0000313" key="3">
    <source>
        <dbReference type="Proteomes" id="UP000284051"/>
    </source>
</evidence>
<dbReference type="InterPro" id="IPR007074">
    <property type="entry name" value="LicD/FKTN/FKRP_NTP_transf"/>
</dbReference>
<evidence type="ECO:0000259" key="1">
    <source>
        <dbReference type="Pfam" id="PF04991"/>
    </source>
</evidence>
<dbReference type="AlphaFoldDB" id="A0A414T6W8"/>
<dbReference type="PANTHER" id="PTHR43404:SF2">
    <property type="entry name" value="LIPOPOLYSACCHARIDE CHOLINEPHOSPHOTRANSFERASE LICD"/>
    <property type="match status" value="1"/>
</dbReference>
<organism evidence="2 3">
    <name type="scientific">Roseburia intestinalis</name>
    <dbReference type="NCBI Taxonomy" id="166486"/>
    <lineage>
        <taxon>Bacteria</taxon>
        <taxon>Bacillati</taxon>
        <taxon>Bacillota</taxon>
        <taxon>Clostridia</taxon>
        <taxon>Lachnospirales</taxon>
        <taxon>Lachnospiraceae</taxon>
        <taxon>Roseburia</taxon>
    </lineage>
</organism>
<proteinExistence type="predicted"/>
<accession>A0A414T6W8</accession>
<name>A0A414T6W8_9FIRM</name>
<gene>
    <name evidence="2" type="ORF">DW264_04155</name>
</gene>
<feature type="domain" description="LicD/FKTN/FKRP nucleotidyltransferase" evidence="1">
    <location>
        <begin position="21"/>
        <end position="241"/>
    </location>
</feature>
<comment type="caution">
    <text evidence="2">The sequence shown here is derived from an EMBL/GenBank/DDBJ whole genome shotgun (WGS) entry which is preliminary data.</text>
</comment>
<dbReference type="Pfam" id="PF04991">
    <property type="entry name" value="LicD"/>
    <property type="match status" value="1"/>
</dbReference>
<dbReference type="Proteomes" id="UP000284051">
    <property type="component" value="Unassembled WGS sequence"/>
</dbReference>
<dbReference type="RefSeq" id="WP_118772062.1">
    <property type="nucleotide sequence ID" value="NZ_QRID01000003.1"/>
</dbReference>
<sequence>MDLKQIQEAELQLLQEFAACCDKHQLRYYLAGGTLLGAVRHKGFIPWDDDIDVIMPRPDYERFLEIAHSGEIDGCQVMDDYHDMPVNTPFAKLEKPDIKVSYKLKREQQNLWMDIFPMDGMPSDDRELDRHLKELKHLDYCLWQAQSAEQKIGNPIKRIAKGVLFFWYRRKGSLYYAKRMTACAKKYPYEECEYVGCSVGKYGKKERIRKSDFEERCLMKFEGQQFYVSKGYDIYLKNLYGDYMTIPKEEQRHIHLEEQEEQR</sequence>
<dbReference type="PANTHER" id="PTHR43404">
    <property type="entry name" value="LIPOPOLYSACCHARIDE CHOLINEPHOSPHOTRANSFERASE LICD"/>
    <property type="match status" value="1"/>
</dbReference>
<protein>
    <submittedName>
        <fullName evidence="2">LicD family protein</fullName>
    </submittedName>
</protein>
<reference evidence="2 3" key="1">
    <citation type="submission" date="2018-08" db="EMBL/GenBank/DDBJ databases">
        <title>A genome reference for cultivated species of the human gut microbiota.</title>
        <authorList>
            <person name="Zou Y."/>
            <person name="Xue W."/>
            <person name="Luo G."/>
        </authorList>
    </citation>
    <scope>NUCLEOTIDE SEQUENCE [LARGE SCALE GENOMIC DNA]</scope>
    <source>
        <strain evidence="2 3">AM22-21LB</strain>
    </source>
</reference>
<dbReference type="InterPro" id="IPR052942">
    <property type="entry name" value="LPS_cholinephosphotransferase"/>
</dbReference>
<dbReference type="EMBL" id="QRID01000003">
    <property type="protein sequence ID" value="RHG29979.1"/>
    <property type="molecule type" value="Genomic_DNA"/>
</dbReference>
<evidence type="ECO:0000313" key="2">
    <source>
        <dbReference type="EMBL" id="RHG29979.1"/>
    </source>
</evidence>